<evidence type="ECO:0000313" key="2">
    <source>
        <dbReference type="Proteomes" id="UP001570417"/>
    </source>
</evidence>
<dbReference type="Proteomes" id="UP001570417">
    <property type="component" value="Unassembled WGS sequence"/>
</dbReference>
<organism evidence="1 2">
    <name type="scientific">Vibrio gallaecicus</name>
    <dbReference type="NCBI Taxonomy" id="552386"/>
    <lineage>
        <taxon>Bacteria</taxon>
        <taxon>Pseudomonadati</taxon>
        <taxon>Pseudomonadota</taxon>
        <taxon>Gammaproteobacteria</taxon>
        <taxon>Vibrionales</taxon>
        <taxon>Vibrionaceae</taxon>
        <taxon>Vibrio</taxon>
    </lineage>
</organism>
<reference evidence="1 2" key="1">
    <citation type="journal article" date="2024" name="ISME J.">
        <title>Tailless and filamentous prophages are predominant in marine Vibrio.</title>
        <authorList>
            <person name="Steensen K."/>
            <person name="Seneca J."/>
            <person name="Bartlau N."/>
            <person name="Yu X.A."/>
            <person name="Hussain F.A."/>
            <person name="Polz M.F."/>
        </authorList>
    </citation>
    <scope>NUCLEOTIDE SEQUENCE [LARGE SCALE GENOMIC DNA]</scope>
    <source>
        <strain evidence="1 2">10N.222.51.A1</strain>
    </source>
</reference>
<protein>
    <submittedName>
        <fullName evidence="1">Uncharacterized protein</fullName>
    </submittedName>
</protein>
<keyword evidence="2" id="KW-1185">Reference proteome</keyword>
<gene>
    <name evidence="1" type="ORF">AB4566_18065</name>
</gene>
<dbReference type="EMBL" id="JBFRUW010000068">
    <property type="protein sequence ID" value="MFA0570182.1"/>
    <property type="molecule type" value="Genomic_DNA"/>
</dbReference>
<name>A0ABV4NFG3_9VIBR</name>
<proteinExistence type="predicted"/>
<sequence length="125" mass="13736">MKLYRSDDEIEISGSVEELQKVYKKLNSIQDKAQIVFEFDTNGGSGHYDFLESNLTVTVINIPASARYVDGKGVVIEGNVASLKVLASFFDLDLEAEVGCHYQWDEACDSQFVAPGTLPIVISIA</sequence>
<comment type="caution">
    <text evidence="1">The sequence shown here is derived from an EMBL/GenBank/DDBJ whole genome shotgun (WGS) entry which is preliminary data.</text>
</comment>
<accession>A0ABV4NFG3</accession>
<evidence type="ECO:0000313" key="1">
    <source>
        <dbReference type="EMBL" id="MFA0570182.1"/>
    </source>
</evidence>
<dbReference type="RefSeq" id="WP_372267560.1">
    <property type="nucleotide sequence ID" value="NZ_JBFRUW010000068.1"/>
</dbReference>